<reference evidence="11" key="1">
    <citation type="journal article" date="2020" name="Stud. Mycol.">
        <title>101 Dothideomycetes genomes: a test case for predicting lifestyles and emergence of pathogens.</title>
        <authorList>
            <person name="Haridas S."/>
            <person name="Albert R."/>
            <person name="Binder M."/>
            <person name="Bloem J."/>
            <person name="Labutti K."/>
            <person name="Salamov A."/>
            <person name="Andreopoulos B."/>
            <person name="Baker S."/>
            <person name="Barry K."/>
            <person name="Bills G."/>
            <person name="Bluhm B."/>
            <person name="Cannon C."/>
            <person name="Castanera R."/>
            <person name="Culley D."/>
            <person name="Daum C."/>
            <person name="Ezra D."/>
            <person name="Gonzalez J."/>
            <person name="Henrissat B."/>
            <person name="Kuo A."/>
            <person name="Liang C."/>
            <person name="Lipzen A."/>
            <person name="Lutzoni F."/>
            <person name="Magnuson J."/>
            <person name="Mondo S."/>
            <person name="Nolan M."/>
            <person name="Ohm R."/>
            <person name="Pangilinan J."/>
            <person name="Park H.-J."/>
            <person name="Ramirez L."/>
            <person name="Alfaro M."/>
            <person name="Sun H."/>
            <person name="Tritt A."/>
            <person name="Yoshinaga Y."/>
            <person name="Zwiers L.-H."/>
            <person name="Turgeon B."/>
            <person name="Goodwin S."/>
            <person name="Spatafora J."/>
            <person name="Crous P."/>
            <person name="Grigoriev I."/>
        </authorList>
    </citation>
    <scope>NUCLEOTIDE SEQUENCE</scope>
    <source>
        <strain evidence="11">CBS 207.26</strain>
    </source>
</reference>
<evidence type="ECO:0000256" key="9">
    <source>
        <dbReference type="SAM" id="MobiDB-lite"/>
    </source>
</evidence>
<keyword evidence="12" id="KW-1185">Reference proteome</keyword>
<dbReference type="PROSITE" id="PS51038">
    <property type="entry name" value="BAH"/>
    <property type="match status" value="1"/>
</dbReference>
<keyword evidence="5 8" id="KW-0949">S-adenosyl-L-methionine</keyword>
<dbReference type="Pfam" id="PF00145">
    <property type="entry name" value="DNA_methylase"/>
    <property type="match status" value="1"/>
</dbReference>
<evidence type="ECO:0000259" key="10">
    <source>
        <dbReference type="PROSITE" id="PS51038"/>
    </source>
</evidence>
<dbReference type="SUPFAM" id="SSF53335">
    <property type="entry name" value="S-adenosyl-L-methionine-dependent methyltransferases"/>
    <property type="match status" value="1"/>
</dbReference>
<dbReference type="PANTHER" id="PTHR10629">
    <property type="entry name" value="CYTOSINE-SPECIFIC METHYLTRANSFERASE"/>
    <property type="match status" value="1"/>
</dbReference>
<evidence type="ECO:0000256" key="1">
    <source>
        <dbReference type="ARBA" id="ARBA00004123"/>
    </source>
</evidence>
<evidence type="ECO:0000256" key="3">
    <source>
        <dbReference type="ARBA" id="ARBA00022603"/>
    </source>
</evidence>
<evidence type="ECO:0000256" key="6">
    <source>
        <dbReference type="ARBA" id="ARBA00023125"/>
    </source>
</evidence>
<evidence type="ECO:0000256" key="8">
    <source>
        <dbReference type="PROSITE-ProRule" id="PRU01016"/>
    </source>
</evidence>
<dbReference type="PROSITE" id="PS51679">
    <property type="entry name" value="SAM_MT_C5"/>
    <property type="match status" value="1"/>
</dbReference>
<dbReference type="Gene3D" id="2.30.30.490">
    <property type="match status" value="1"/>
</dbReference>
<dbReference type="GO" id="GO:0005634">
    <property type="term" value="C:nucleus"/>
    <property type="evidence" value="ECO:0007669"/>
    <property type="project" value="UniProtKB-SubCell"/>
</dbReference>
<evidence type="ECO:0000313" key="11">
    <source>
        <dbReference type="EMBL" id="KAF2195457.1"/>
    </source>
</evidence>
<dbReference type="GO" id="GO:0044027">
    <property type="term" value="P:negative regulation of gene expression via chromosomal CpG island methylation"/>
    <property type="evidence" value="ECO:0007669"/>
    <property type="project" value="TreeGrafter"/>
</dbReference>
<dbReference type="EC" id="2.1.1.37" evidence="2"/>
<dbReference type="GO" id="GO:0032259">
    <property type="term" value="P:methylation"/>
    <property type="evidence" value="ECO:0007669"/>
    <property type="project" value="UniProtKB-KW"/>
</dbReference>
<dbReference type="Gene3D" id="3.40.50.150">
    <property type="entry name" value="Vaccinia Virus protein VP39"/>
    <property type="match status" value="1"/>
</dbReference>
<keyword evidence="3 8" id="KW-0489">Methyltransferase</keyword>
<dbReference type="GO" id="GO:0003886">
    <property type="term" value="F:DNA (cytosine-5-)-methyltransferase activity"/>
    <property type="evidence" value="ECO:0007669"/>
    <property type="project" value="UniProtKB-EC"/>
</dbReference>
<evidence type="ECO:0000256" key="2">
    <source>
        <dbReference type="ARBA" id="ARBA00011975"/>
    </source>
</evidence>
<dbReference type="Pfam" id="PF25423">
    <property type="entry name" value="DUF7893"/>
    <property type="match status" value="1"/>
</dbReference>
<keyword evidence="6" id="KW-0238">DNA-binding</keyword>
<proteinExistence type="inferred from homology"/>
<evidence type="ECO:0000256" key="5">
    <source>
        <dbReference type="ARBA" id="ARBA00022691"/>
    </source>
</evidence>
<feature type="active site" evidence="8">
    <location>
        <position position="750"/>
    </location>
</feature>
<comment type="subcellular location">
    <subcellularLocation>
        <location evidence="1">Nucleus</location>
    </subcellularLocation>
</comment>
<dbReference type="InterPro" id="IPR043151">
    <property type="entry name" value="BAH_sf"/>
</dbReference>
<evidence type="ECO:0000313" key="12">
    <source>
        <dbReference type="Proteomes" id="UP000800200"/>
    </source>
</evidence>
<dbReference type="OrthoDB" id="5376140at2759"/>
<feature type="region of interest" description="Disordered" evidence="9">
    <location>
        <begin position="341"/>
        <end position="362"/>
    </location>
</feature>
<feature type="compositionally biased region" description="Polar residues" evidence="9">
    <location>
        <begin position="24"/>
        <end position="33"/>
    </location>
</feature>
<comment type="similarity">
    <text evidence="8">Belongs to the class I-like SAM-binding methyltransferase superfamily. C5-methyltransferase family.</text>
</comment>
<keyword evidence="7" id="KW-0539">Nucleus</keyword>
<dbReference type="InterPro" id="IPR050390">
    <property type="entry name" value="C5-Methyltransferase"/>
</dbReference>
<protein>
    <recommendedName>
        <fullName evidence="2">DNA (cytosine-5-)-methyltransferase</fullName>
        <ecNumber evidence="2">2.1.1.37</ecNumber>
    </recommendedName>
</protein>
<dbReference type="AlphaFoldDB" id="A0A6A6ETI3"/>
<keyword evidence="4 8" id="KW-0808">Transferase</keyword>
<dbReference type="Proteomes" id="UP000800200">
    <property type="component" value="Unassembled WGS sequence"/>
</dbReference>
<feature type="region of interest" description="Disordered" evidence="9">
    <location>
        <begin position="1150"/>
        <end position="1192"/>
    </location>
</feature>
<dbReference type="InterPro" id="IPR001025">
    <property type="entry name" value="BAH_dom"/>
</dbReference>
<feature type="region of interest" description="Disordered" evidence="9">
    <location>
        <begin position="1"/>
        <end position="35"/>
    </location>
</feature>
<gene>
    <name evidence="11" type="ORF">K469DRAFT_616102</name>
</gene>
<dbReference type="InterPro" id="IPR057215">
    <property type="entry name" value="DUF7893"/>
</dbReference>
<dbReference type="InterPro" id="IPR001525">
    <property type="entry name" value="C5_MeTfrase"/>
</dbReference>
<dbReference type="GO" id="GO:0003682">
    <property type="term" value="F:chromatin binding"/>
    <property type="evidence" value="ECO:0007669"/>
    <property type="project" value="InterPro"/>
</dbReference>
<dbReference type="Gene3D" id="3.90.120.10">
    <property type="entry name" value="DNA Methylase, subunit A, domain 2"/>
    <property type="match status" value="1"/>
</dbReference>
<feature type="domain" description="BAH" evidence="10">
    <location>
        <begin position="367"/>
        <end position="487"/>
    </location>
</feature>
<accession>A0A6A6ETI3</accession>
<dbReference type="EMBL" id="ML994610">
    <property type="protein sequence ID" value="KAF2195457.1"/>
    <property type="molecule type" value="Genomic_DNA"/>
</dbReference>
<evidence type="ECO:0000256" key="4">
    <source>
        <dbReference type="ARBA" id="ARBA00022679"/>
    </source>
</evidence>
<dbReference type="GO" id="GO:0003677">
    <property type="term" value="F:DNA binding"/>
    <property type="evidence" value="ECO:0007669"/>
    <property type="project" value="UniProtKB-KW"/>
</dbReference>
<feature type="compositionally biased region" description="Polar residues" evidence="9">
    <location>
        <begin position="346"/>
        <end position="358"/>
    </location>
</feature>
<dbReference type="InterPro" id="IPR029063">
    <property type="entry name" value="SAM-dependent_MTases_sf"/>
</dbReference>
<organism evidence="11 12">
    <name type="scientific">Zopfia rhizophila CBS 207.26</name>
    <dbReference type="NCBI Taxonomy" id="1314779"/>
    <lineage>
        <taxon>Eukaryota</taxon>
        <taxon>Fungi</taxon>
        <taxon>Dikarya</taxon>
        <taxon>Ascomycota</taxon>
        <taxon>Pezizomycotina</taxon>
        <taxon>Dothideomycetes</taxon>
        <taxon>Dothideomycetes incertae sedis</taxon>
        <taxon>Zopfiaceae</taxon>
        <taxon>Zopfia</taxon>
    </lineage>
</organism>
<name>A0A6A6ETI3_9PEZI</name>
<dbReference type="PANTHER" id="PTHR10629:SF54">
    <property type="entry name" value="DNA METHYLTRANSFERASE DIM-2"/>
    <property type="match status" value="1"/>
</dbReference>
<evidence type="ECO:0000256" key="7">
    <source>
        <dbReference type="ARBA" id="ARBA00023242"/>
    </source>
</evidence>
<sequence>MIGTRHDEAGQQTNSSPPRDWVFVSSQKPQDNAQVRPVPLEYPRSYYENSTAPLPITPEFQAIKDLKIEWLQAQKAVPHDRKHAKQILIFEVEEYCIYKPEGSYRGEFELTSLHHLNVKLNELTFDGTLSFGGMLRYVEGILFTAFSIEGFGDKDTSTVTVYIQSQAGGKDKDFDIWYRLRRCSSEYQIFDAPFMWLATFAKHMIDYLGSKPRSTVYLHHFRWHFHKWLKKRFRGDHDFQKWIGSLNGATDFRHAVNAYVDFLYNQAFNLPNAEILLSHPVWSDCLRDATSVEQQEMKCKKTTTTSRVYGCFKGMYFGGCLEETLVDKTVQKARDSRMRSLGFAQDSKQSNTETNQKSVPYKPNNLGKVKVGDVISVKSDTNSKWKTTDHDWFAYVQRIEKTRSSDIRLYVLWLYRPEDTTISTMVYPITKELFLSDNCNCTEAMLTAADVTQKFSVDWHPKSLDTDKNFLVRQKYLADESAFVTLKDSDFTCRCAKRNTSTVHSKYRRGDCVYIAKKAKVQTGGEIGSKTILEPVIITGLQRTTNEVIVRRLLRLSRDCSEMKNNTRRRVIARNELVWTDELVTVSAHRLRRECQIRYFSIEDVVSRKIPTPYDRGGNGDFWIICLRLIVDESGTTLKPLKSTLPGPMNQGFDPEGAKPWNPLRGLSIFSGGGNFDRGLEEAGAVQFQTAVDISQEAVHTQKANARDPERLDLYCGSVDDHLKTVLKGGTGPTLPQVGDIQFLAAGSPCPGFSRMQPNWRSDQSFRNASHITTFCSYVDVFRPEFALLENVANMAVVRKGYEEEKVFSQVIGCLVALGYQTQQFVLDAWCHQSMQRRTRLFISITAPGLEPLVAPPNTHAHPEGTGARSLGKLSNGVRYGEREDYPTAFEHVTAEEATCDLPKIGLAISQICVKFPDHRVPLHLNRLDRAIVRHIPTFPPGQCYADAVKRGLPNSLIKNKKEVGKSWKRIKASGLIPTITTVVSPQDSRCGELLHWEQHRPITIQEARRAQGIPDYEVIIGSPMEQWRIIGNAVDRNVALALGLSLRTAWQLSYSRIPEQRSPQVEDEFETICRLSKDRLMDLRPNKVQIFKNVIAKTDHFVERTETEERTIDRLSVLTETTIESTRQILLKSKKCPILMLQSSITALSRPTPLPERPKRPRSSGFDEQSHFAGDNHGARRKTRHTGLMAEHAAKNWSKIVKTVGKYSK</sequence>